<name>A0A0C9VRU4_SPHS4</name>
<dbReference type="AlphaFoldDB" id="A0A0C9VRU4"/>
<evidence type="ECO:0000313" key="3">
    <source>
        <dbReference type="Proteomes" id="UP000054279"/>
    </source>
</evidence>
<feature type="region of interest" description="Disordered" evidence="1">
    <location>
        <begin position="42"/>
        <end position="65"/>
    </location>
</feature>
<reference evidence="2 3" key="1">
    <citation type="submission" date="2014-06" db="EMBL/GenBank/DDBJ databases">
        <title>Evolutionary Origins and Diversification of the Mycorrhizal Mutualists.</title>
        <authorList>
            <consortium name="DOE Joint Genome Institute"/>
            <consortium name="Mycorrhizal Genomics Consortium"/>
            <person name="Kohler A."/>
            <person name="Kuo A."/>
            <person name="Nagy L.G."/>
            <person name="Floudas D."/>
            <person name="Copeland A."/>
            <person name="Barry K.W."/>
            <person name="Cichocki N."/>
            <person name="Veneault-Fourrey C."/>
            <person name="LaButti K."/>
            <person name="Lindquist E.A."/>
            <person name="Lipzen A."/>
            <person name="Lundell T."/>
            <person name="Morin E."/>
            <person name="Murat C."/>
            <person name="Riley R."/>
            <person name="Ohm R."/>
            <person name="Sun H."/>
            <person name="Tunlid A."/>
            <person name="Henrissat B."/>
            <person name="Grigoriev I.V."/>
            <person name="Hibbett D.S."/>
            <person name="Martin F."/>
        </authorList>
    </citation>
    <scope>NUCLEOTIDE SEQUENCE [LARGE SCALE GENOMIC DNA]</scope>
    <source>
        <strain evidence="2 3">SS14</strain>
    </source>
</reference>
<protein>
    <submittedName>
        <fullName evidence="2">Uncharacterized protein</fullName>
    </submittedName>
</protein>
<organism evidence="2 3">
    <name type="scientific">Sphaerobolus stellatus (strain SS14)</name>
    <dbReference type="NCBI Taxonomy" id="990650"/>
    <lineage>
        <taxon>Eukaryota</taxon>
        <taxon>Fungi</taxon>
        <taxon>Dikarya</taxon>
        <taxon>Basidiomycota</taxon>
        <taxon>Agaricomycotina</taxon>
        <taxon>Agaricomycetes</taxon>
        <taxon>Phallomycetidae</taxon>
        <taxon>Geastrales</taxon>
        <taxon>Sphaerobolaceae</taxon>
        <taxon>Sphaerobolus</taxon>
    </lineage>
</organism>
<dbReference type="EMBL" id="KN837142">
    <property type="protein sequence ID" value="KIJ40721.1"/>
    <property type="molecule type" value="Genomic_DNA"/>
</dbReference>
<gene>
    <name evidence="2" type="ORF">M422DRAFT_256417</name>
</gene>
<evidence type="ECO:0000256" key="1">
    <source>
        <dbReference type="SAM" id="MobiDB-lite"/>
    </source>
</evidence>
<keyword evidence="3" id="KW-1185">Reference proteome</keyword>
<accession>A0A0C9VRU4</accession>
<dbReference type="Proteomes" id="UP000054279">
    <property type="component" value="Unassembled WGS sequence"/>
</dbReference>
<feature type="region of interest" description="Disordered" evidence="1">
    <location>
        <begin position="1"/>
        <end position="29"/>
    </location>
</feature>
<evidence type="ECO:0000313" key="2">
    <source>
        <dbReference type="EMBL" id="KIJ40721.1"/>
    </source>
</evidence>
<sequence>MPSGSTALRRRKGAKKVVQPFPTQSARPNALPIKIHIPDGFQFNDIQGSDGSHSDSEDEESSEGAAHVFCPEIWHDTIIAMMEHHYCVHPLIPEFSAPTALEFSIGM</sequence>
<proteinExistence type="predicted"/>
<dbReference type="HOGENOM" id="CLU_2211668_0_0_1"/>